<dbReference type="STRING" id="13690.AX777_19550"/>
<feature type="chain" id="PRO_5001774065" evidence="2">
    <location>
        <begin position="29"/>
        <end position="663"/>
    </location>
</feature>
<accession>A0A084EHB2</accession>
<dbReference type="GO" id="GO:0004252">
    <property type="term" value="F:serine-type endopeptidase activity"/>
    <property type="evidence" value="ECO:0007669"/>
    <property type="project" value="TreeGrafter"/>
</dbReference>
<evidence type="ECO:0000313" key="4">
    <source>
        <dbReference type="EMBL" id="KEZ17354.1"/>
    </source>
</evidence>
<dbReference type="InterPro" id="IPR029058">
    <property type="entry name" value="AB_hydrolase_fold"/>
</dbReference>
<proteinExistence type="predicted"/>
<gene>
    <name evidence="4" type="ORF">CP98_03560</name>
</gene>
<dbReference type="Gene3D" id="3.40.50.1820">
    <property type="entry name" value="alpha/beta hydrolase"/>
    <property type="match status" value="1"/>
</dbReference>
<dbReference type="EMBL" id="JGVR01000023">
    <property type="protein sequence ID" value="KEZ17354.1"/>
    <property type="molecule type" value="Genomic_DNA"/>
</dbReference>
<keyword evidence="2" id="KW-0732">Signal</keyword>
<evidence type="ECO:0000313" key="5">
    <source>
        <dbReference type="Proteomes" id="UP000028534"/>
    </source>
</evidence>
<dbReference type="PATRIC" id="fig|13690.10.peg.3646"/>
<dbReference type="RefSeq" id="WP_037521289.1">
    <property type="nucleotide sequence ID" value="NZ_JGVR01000023.1"/>
</dbReference>
<dbReference type="eggNOG" id="COG1506">
    <property type="taxonomic scope" value="Bacteria"/>
</dbReference>
<name>A0A084EHB2_SPHYA</name>
<dbReference type="Pfam" id="PF00326">
    <property type="entry name" value="Peptidase_S9"/>
    <property type="match status" value="1"/>
</dbReference>
<dbReference type="SUPFAM" id="SSF53474">
    <property type="entry name" value="alpha/beta-Hydrolases"/>
    <property type="match status" value="1"/>
</dbReference>
<feature type="signal peptide" evidence="2">
    <location>
        <begin position="1"/>
        <end position="28"/>
    </location>
</feature>
<comment type="caution">
    <text evidence="4">The sequence shown here is derived from an EMBL/GenBank/DDBJ whole genome shotgun (WGS) entry which is preliminary data.</text>
</comment>
<dbReference type="SUPFAM" id="SSF82171">
    <property type="entry name" value="DPP6 N-terminal domain-like"/>
    <property type="match status" value="1"/>
</dbReference>
<dbReference type="InterPro" id="IPR001375">
    <property type="entry name" value="Peptidase_S9_cat"/>
</dbReference>
<dbReference type="AlphaFoldDB" id="A0A084EHB2"/>
<dbReference type="PANTHER" id="PTHR42776">
    <property type="entry name" value="SERINE PEPTIDASE S9 FAMILY MEMBER"/>
    <property type="match status" value="1"/>
</dbReference>
<dbReference type="PANTHER" id="PTHR42776:SF27">
    <property type="entry name" value="DIPEPTIDYL PEPTIDASE FAMILY MEMBER 6"/>
    <property type="match status" value="1"/>
</dbReference>
<protein>
    <submittedName>
        <fullName evidence="4">Peptidase</fullName>
    </submittedName>
</protein>
<evidence type="ECO:0000256" key="1">
    <source>
        <dbReference type="ARBA" id="ARBA00022801"/>
    </source>
</evidence>
<dbReference type="GO" id="GO:0006508">
    <property type="term" value="P:proteolysis"/>
    <property type="evidence" value="ECO:0007669"/>
    <property type="project" value="InterPro"/>
</dbReference>
<keyword evidence="1" id="KW-0378">Hydrolase</keyword>
<reference evidence="4 5" key="1">
    <citation type="submission" date="2014-03" db="EMBL/GenBank/DDBJ databases">
        <title>Genome sequence of Sphingobium yanoikuyae B1.</title>
        <authorList>
            <person name="Gan H.M."/>
            <person name="Gan H.Y."/>
            <person name="Savka M.A."/>
        </authorList>
    </citation>
    <scope>NUCLEOTIDE SEQUENCE [LARGE SCALE GENOMIC DNA]</scope>
    <source>
        <strain evidence="4 5">B1</strain>
    </source>
</reference>
<evidence type="ECO:0000259" key="3">
    <source>
        <dbReference type="Pfam" id="PF00326"/>
    </source>
</evidence>
<sequence length="663" mass="72174">MFDWGVCLKPILSAAACALAAFAPAVSAQTDATKADAAKVPATVAKTWPIEAFAELPAMDSPELSPDGARVAARIAIKGVQQLVIAEVKGGNVRTMGLGENDLNWWRWVNNDWLIVGIGAETNVQGMPWSISRVASIKADGTKASILAKAVAAQNGDDVIWVARDGSPRILLSYQTSIYYDDLGFWPQVSEVDVSTGKMRTVVASRQYVRSWYADATGAVRMGVGYNDTARSSKLLYRPDGRGSFRVVDKANRRRHESLIVPMLFTADPGKAIASDDRDGTDAFYELDLGTLELGKKLYEAPGFDLGGLEVDAAGTGMAGVRYTADAPAVHWFDPTLAKIQADIDKAVGDRRARIISTSQDLKKLIVHVGAASQPGAYYYYDTDYGAMSLLSKVSETLGVRPQLSPVKTIRYKARDGLEIAAVLTLPYGKEAKNLPLILMPHGGPFARDAETWDWWVQFLANRGYAVIQPNYRGSSGYGTEFAAKGEGQWGRAMQDDLNDAVDWTVKQGIADAKRVCIVGASYGGYAAMRAAQRDGGKYRCAVSYAGVSDLGAMMRYDRRFLNSGASGDWLKEQAPDFAVVSPINYAAGFSTPILLMHGKKDRRVPVGQSREMAEKLKAAGKVDGRDYIYVEQPLADHFFSRQADRLEFLQQLEAFLKAHNPA</sequence>
<organism evidence="4 5">
    <name type="scientific">Sphingobium yanoikuyae</name>
    <name type="common">Sphingomonas yanoikuyae</name>
    <dbReference type="NCBI Taxonomy" id="13690"/>
    <lineage>
        <taxon>Bacteria</taxon>
        <taxon>Pseudomonadati</taxon>
        <taxon>Pseudomonadota</taxon>
        <taxon>Alphaproteobacteria</taxon>
        <taxon>Sphingomonadales</taxon>
        <taxon>Sphingomonadaceae</taxon>
        <taxon>Sphingobium</taxon>
    </lineage>
</organism>
<evidence type="ECO:0000256" key="2">
    <source>
        <dbReference type="SAM" id="SignalP"/>
    </source>
</evidence>
<feature type="domain" description="Peptidase S9 prolyl oligopeptidase catalytic" evidence="3">
    <location>
        <begin position="454"/>
        <end position="660"/>
    </location>
</feature>
<dbReference type="Proteomes" id="UP000028534">
    <property type="component" value="Unassembled WGS sequence"/>
</dbReference>